<evidence type="ECO:0000256" key="2">
    <source>
        <dbReference type="ARBA" id="ARBA00022741"/>
    </source>
</evidence>
<evidence type="ECO:0000256" key="3">
    <source>
        <dbReference type="ARBA" id="ARBA00022840"/>
    </source>
</evidence>
<dbReference type="GO" id="GO:0016874">
    <property type="term" value="F:ligase activity"/>
    <property type="evidence" value="ECO:0007669"/>
    <property type="project" value="UniProtKB-KW"/>
</dbReference>
<dbReference type="PANTHER" id="PTHR43334">
    <property type="entry name" value="ACETATE--COA LIGASE [ADP-FORMING]"/>
    <property type="match status" value="1"/>
</dbReference>
<sequence>MEERLKKMGSAPEGFLVQEMVKGGVELLLGVTQDPTFGAVVACGFGGTLTQLVKDVSVKLTPLTQRDVDELIESLKLYPILTGYRGGVQYDTKSVKDVIARIGALVEEVPQILEMDIR</sequence>
<name>A0A2R6AAT8_9ARCH</name>
<dbReference type="PANTHER" id="PTHR43334:SF1">
    <property type="entry name" value="3-HYDROXYPROPIONATE--COA LIGASE [ADP-FORMING]"/>
    <property type="match status" value="1"/>
</dbReference>
<dbReference type="EMBL" id="NEXC01000023">
    <property type="protein sequence ID" value="PSN83459.1"/>
    <property type="molecule type" value="Genomic_DNA"/>
</dbReference>
<keyword evidence="3" id="KW-0067">ATP-binding</keyword>
<comment type="caution">
    <text evidence="4">The sequence shown here is derived from an EMBL/GenBank/DDBJ whole genome shotgun (WGS) entry which is preliminary data.</text>
</comment>
<dbReference type="Pfam" id="PF13549">
    <property type="entry name" value="ATP-grasp_5"/>
    <property type="match status" value="1"/>
</dbReference>
<evidence type="ECO:0000256" key="1">
    <source>
        <dbReference type="ARBA" id="ARBA00022598"/>
    </source>
</evidence>
<keyword evidence="2" id="KW-0547">Nucleotide-binding</keyword>
<dbReference type="Proteomes" id="UP000240880">
    <property type="component" value="Unassembled WGS sequence"/>
</dbReference>
<evidence type="ECO:0000313" key="4">
    <source>
        <dbReference type="EMBL" id="PSN83459.1"/>
    </source>
</evidence>
<dbReference type="Gene3D" id="3.30.470.20">
    <property type="entry name" value="ATP-grasp fold, B domain"/>
    <property type="match status" value="1"/>
</dbReference>
<evidence type="ECO:0000313" key="5">
    <source>
        <dbReference type="Proteomes" id="UP000240880"/>
    </source>
</evidence>
<proteinExistence type="predicted"/>
<organism evidence="4 5">
    <name type="scientific">Candidatus Marsarchaeota G1 archaeon OSP_D</name>
    <dbReference type="NCBI Taxonomy" id="1978155"/>
    <lineage>
        <taxon>Archaea</taxon>
        <taxon>Candidatus Marsarchaeota</taxon>
        <taxon>Candidatus Marsarchaeota group 1</taxon>
    </lineage>
</organism>
<dbReference type="InterPro" id="IPR051538">
    <property type="entry name" value="Acyl-CoA_Synth/Transferase"/>
</dbReference>
<keyword evidence="1" id="KW-0436">Ligase</keyword>
<protein>
    <submittedName>
        <fullName evidence="4">Uncharacterized protein</fullName>
    </submittedName>
</protein>
<gene>
    <name evidence="4" type="ORF">B9Q01_04585</name>
</gene>
<dbReference type="GO" id="GO:0005524">
    <property type="term" value="F:ATP binding"/>
    <property type="evidence" value="ECO:0007669"/>
    <property type="project" value="UniProtKB-KW"/>
</dbReference>
<reference evidence="4 5" key="1">
    <citation type="submission" date="2017-04" db="EMBL/GenBank/DDBJ databases">
        <title>Novel microbial lineages endemic to geothermal iron-oxide mats fill important gaps in the evolutionary history of Archaea.</title>
        <authorList>
            <person name="Jay Z.J."/>
            <person name="Beam J.P."/>
            <person name="Dlakic M."/>
            <person name="Rusch D.B."/>
            <person name="Kozubal M.A."/>
            <person name="Inskeep W.P."/>
        </authorList>
    </citation>
    <scope>NUCLEOTIDE SEQUENCE [LARGE SCALE GENOMIC DNA]</scope>
    <source>
        <strain evidence="4">OSP_D</strain>
    </source>
</reference>
<accession>A0A2R6AAT8</accession>
<dbReference type="SUPFAM" id="SSF56059">
    <property type="entry name" value="Glutathione synthetase ATP-binding domain-like"/>
    <property type="match status" value="1"/>
</dbReference>
<dbReference type="AlphaFoldDB" id="A0A2R6AAT8"/>